<dbReference type="EMBL" id="JABEZX010000003">
    <property type="protein sequence ID" value="MBA0552713.1"/>
    <property type="molecule type" value="Genomic_DNA"/>
</dbReference>
<accession>A0A7J8LJX0</accession>
<organism evidence="1 2">
    <name type="scientific">Gossypium lobatum</name>
    <dbReference type="NCBI Taxonomy" id="34289"/>
    <lineage>
        <taxon>Eukaryota</taxon>
        <taxon>Viridiplantae</taxon>
        <taxon>Streptophyta</taxon>
        <taxon>Embryophyta</taxon>
        <taxon>Tracheophyta</taxon>
        <taxon>Spermatophyta</taxon>
        <taxon>Magnoliopsida</taxon>
        <taxon>eudicotyledons</taxon>
        <taxon>Gunneridae</taxon>
        <taxon>Pentapetalae</taxon>
        <taxon>rosids</taxon>
        <taxon>malvids</taxon>
        <taxon>Malvales</taxon>
        <taxon>Malvaceae</taxon>
        <taxon>Malvoideae</taxon>
        <taxon>Gossypium</taxon>
    </lineage>
</organism>
<reference evidence="1 2" key="1">
    <citation type="journal article" date="2019" name="Genome Biol. Evol.">
        <title>Insights into the evolution of the New World diploid cottons (Gossypium, subgenus Houzingenia) based on genome sequencing.</title>
        <authorList>
            <person name="Grover C.E."/>
            <person name="Arick M.A. 2nd"/>
            <person name="Thrash A."/>
            <person name="Conover J.L."/>
            <person name="Sanders W.S."/>
            <person name="Peterson D.G."/>
            <person name="Frelichowski J.E."/>
            <person name="Scheffler J.A."/>
            <person name="Scheffler B.E."/>
            <person name="Wendel J.F."/>
        </authorList>
    </citation>
    <scope>NUCLEOTIDE SEQUENCE [LARGE SCALE GENOMIC DNA]</scope>
    <source>
        <strain evidence="1">157</strain>
        <tissue evidence="1">Leaf</tissue>
    </source>
</reference>
<name>A0A7J8LJX0_9ROSI</name>
<dbReference type="Pfam" id="PF14223">
    <property type="entry name" value="Retrotran_gag_2"/>
    <property type="match status" value="1"/>
</dbReference>
<sequence>MEQLEWDRLDKKALSSIQLCRTNNVLHEVLIEKTIYTLWKKLETFYATEYLTNRLVLKRWLYTFRMNECEHLRGHLLSKDKLNNEFGLDKKSDRQASIFVASRKRDNRCHYCKKLGHIK</sequence>
<protein>
    <submittedName>
        <fullName evidence="1">Uncharacterized protein</fullName>
    </submittedName>
</protein>
<keyword evidence="2" id="KW-1185">Reference proteome</keyword>
<evidence type="ECO:0000313" key="1">
    <source>
        <dbReference type="EMBL" id="MBA0552713.1"/>
    </source>
</evidence>
<comment type="caution">
    <text evidence="1">The sequence shown here is derived from an EMBL/GenBank/DDBJ whole genome shotgun (WGS) entry which is preliminary data.</text>
</comment>
<feature type="non-terminal residue" evidence="1">
    <location>
        <position position="119"/>
    </location>
</feature>
<evidence type="ECO:0000313" key="2">
    <source>
        <dbReference type="Proteomes" id="UP000593572"/>
    </source>
</evidence>
<dbReference type="AlphaFoldDB" id="A0A7J8LJX0"/>
<proteinExistence type="predicted"/>
<dbReference type="Proteomes" id="UP000593572">
    <property type="component" value="Unassembled WGS sequence"/>
</dbReference>
<gene>
    <name evidence="1" type="ORF">Golob_023494</name>
</gene>